<accession>A0AC35F2C7</accession>
<dbReference type="Proteomes" id="UP000887580">
    <property type="component" value="Unplaced"/>
</dbReference>
<reference evidence="2" key="1">
    <citation type="submission" date="2022-11" db="UniProtKB">
        <authorList>
            <consortium name="WormBaseParasite"/>
        </authorList>
    </citation>
    <scope>IDENTIFICATION</scope>
</reference>
<evidence type="ECO:0000313" key="1">
    <source>
        <dbReference type="Proteomes" id="UP000887580"/>
    </source>
</evidence>
<name>A0AC35F2C7_9BILA</name>
<dbReference type="WBParaSite" id="PS1159_v2.g13126.t1">
    <property type="protein sequence ID" value="PS1159_v2.g13126.t1"/>
    <property type="gene ID" value="PS1159_v2.g13126"/>
</dbReference>
<evidence type="ECO:0000313" key="2">
    <source>
        <dbReference type="WBParaSite" id="PS1159_v2.g13126.t1"/>
    </source>
</evidence>
<sequence length="601" mass="67946">MASGASPSSNQRSSLPDDPLSADDIVAIGRKSRNPAVRRTHSTKIEFSESASPPSLGLVNCVVCGDRACSHYYYGVAACHGCKCFFWRSVKQQAQYICRYDKNCNITVNARNACRFCRFQRCINAGMQPESVRMSKDEKQLKTKKHSISAQNSPEMSSSFDMEQPSPKKPNNAGTMLLGKLFDIEAKAQEEADFNENSGTAGINNLQEIFDFPECMSAYRTKIMYCVRLHSVTQEEMNFCKFRTLTYASDYIRALSLFDDGFISTNDQISLLRNCYGSLTIFNIVYGTVNATRETSLLCFPTGITVSKNEEMKTNSFVNHFLVANIIDTLVPNVHELCLTECEYMLIKAIIVLNDEGLSAEGKAFVSSLRDKVHSTLYEQCQRDKSDSDAPLRFAKLLHLLPKISLLARDLAEHIKVDHTFNSEMRRVDPLFFELFGDIFQEERQHVTDTTSTTQRPAFSQFHKSQTITGTYNPRKFDKHFDVKRVQKVSSNLYRNRDGNGIGHRGTDARLPSCVSIQNPLLKTNKREGNCFPSQNIVYPTQNVWGGSIATQSSFMMEEVINEQNYVSTNNNYMNQMVYNNDNSYGQNSDPLFPNVQLLPI</sequence>
<organism evidence="1 2">
    <name type="scientific">Panagrolaimus sp. PS1159</name>
    <dbReference type="NCBI Taxonomy" id="55785"/>
    <lineage>
        <taxon>Eukaryota</taxon>
        <taxon>Metazoa</taxon>
        <taxon>Ecdysozoa</taxon>
        <taxon>Nematoda</taxon>
        <taxon>Chromadorea</taxon>
        <taxon>Rhabditida</taxon>
        <taxon>Tylenchina</taxon>
        <taxon>Panagrolaimomorpha</taxon>
        <taxon>Panagrolaimoidea</taxon>
        <taxon>Panagrolaimidae</taxon>
        <taxon>Panagrolaimus</taxon>
    </lineage>
</organism>
<protein>
    <submittedName>
        <fullName evidence="2">Uncharacterized protein</fullName>
    </submittedName>
</protein>
<proteinExistence type="predicted"/>